<dbReference type="EMBL" id="JAACJK010000114">
    <property type="protein sequence ID" value="KAF5331435.1"/>
    <property type="molecule type" value="Genomic_DNA"/>
</dbReference>
<dbReference type="SUPFAM" id="SSF144284">
    <property type="entry name" value="Sec2 N-terminal region"/>
    <property type="match status" value="1"/>
</dbReference>
<feature type="compositionally biased region" description="Low complexity" evidence="2">
    <location>
        <begin position="393"/>
        <end position="429"/>
    </location>
</feature>
<feature type="domain" description="GDP/GTP exchange factor Sec2 N-terminal" evidence="3">
    <location>
        <begin position="258"/>
        <end position="334"/>
    </location>
</feature>
<feature type="region of interest" description="Disordered" evidence="2">
    <location>
        <begin position="222"/>
        <end position="254"/>
    </location>
</feature>
<organism evidence="4 5">
    <name type="scientific">Ephemerocybe angulata</name>
    <dbReference type="NCBI Taxonomy" id="980116"/>
    <lineage>
        <taxon>Eukaryota</taxon>
        <taxon>Fungi</taxon>
        <taxon>Dikarya</taxon>
        <taxon>Basidiomycota</taxon>
        <taxon>Agaricomycotina</taxon>
        <taxon>Agaricomycetes</taxon>
        <taxon>Agaricomycetidae</taxon>
        <taxon>Agaricales</taxon>
        <taxon>Agaricineae</taxon>
        <taxon>Psathyrellaceae</taxon>
        <taxon>Ephemerocybe</taxon>
    </lineage>
</organism>
<dbReference type="GO" id="GO:0051286">
    <property type="term" value="C:cell tip"/>
    <property type="evidence" value="ECO:0007669"/>
    <property type="project" value="TreeGrafter"/>
</dbReference>
<dbReference type="AlphaFoldDB" id="A0A8H5FBZ6"/>
<reference evidence="4 5" key="1">
    <citation type="journal article" date="2020" name="ISME J.">
        <title>Uncovering the hidden diversity of litter-decomposition mechanisms in mushroom-forming fungi.</title>
        <authorList>
            <person name="Floudas D."/>
            <person name="Bentzer J."/>
            <person name="Ahren D."/>
            <person name="Johansson T."/>
            <person name="Persson P."/>
            <person name="Tunlid A."/>
        </authorList>
    </citation>
    <scope>NUCLEOTIDE SEQUENCE [LARGE SCALE GENOMIC DNA]</scope>
    <source>
        <strain evidence="4 5">CBS 175.51</strain>
    </source>
</reference>
<dbReference type="Pfam" id="PF06428">
    <property type="entry name" value="Sec2p"/>
    <property type="match status" value="1"/>
</dbReference>
<dbReference type="PANTHER" id="PTHR14430">
    <property type="entry name" value="RABIN3-RELATED"/>
    <property type="match status" value="1"/>
</dbReference>
<dbReference type="GO" id="GO:0005085">
    <property type="term" value="F:guanyl-nucleotide exchange factor activity"/>
    <property type="evidence" value="ECO:0007669"/>
    <property type="project" value="InterPro"/>
</dbReference>
<evidence type="ECO:0000256" key="2">
    <source>
        <dbReference type="SAM" id="MobiDB-lite"/>
    </source>
</evidence>
<gene>
    <name evidence="4" type="ORF">D9611_011906</name>
</gene>
<feature type="region of interest" description="Disordered" evidence="2">
    <location>
        <begin position="334"/>
        <end position="498"/>
    </location>
</feature>
<dbReference type="InterPro" id="IPR040351">
    <property type="entry name" value="RAB3IL/RAB3IP/Sec2"/>
</dbReference>
<dbReference type="OrthoDB" id="5560525at2759"/>
<dbReference type="Proteomes" id="UP000541558">
    <property type="component" value="Unassembled WGS sequence"/>
</dbReference>
<accession>A0A8H5FBZ6</accession>
<evidence type="ECO:0000259" key="3">
    <source>
        <dbReference type="Pfam" id="PF06428"/>
    </source>
</evidence>
<evidence type="ECO:0000313" key="4">
    <source>
        <dbReference type="EMBL" id="KAF5331435.1"/>
    </source>
</evidence>
<dbReference type="InterPro" id="IPR009449">
    <property type="entry name" value="Sec2_N"/>
</dbReference>
<keyword evidence="5" id="KW-1185">Reference proteome</keyword>
<dbReference type="GO" id="GO:0070319">
    <property type="term" value="C:Golgi to plasma membrane transport vesicle"/>
    <property type="evidence" value="ECO:0007669"/>
    <property type="project" value="TreeGrafter"/>
</dbReference>
<name>A0A8H5FBZ6_9AGAR</name>
<dbReference type="GO" id="GO:0006887">
    <property type="term" value="P:exocytosis"/>
    <property type="evidence" value="ECO:0007669"/>
    <property type="project" value="TreeGrafter"/>
</dbReference>
<feature type="compositionally biased region" description="Polar residues" evidence="2">
    <location>
        <begin position="222"/>
        <end position="244"/>
    </location>
</feature>
<feature type="compositionally biased region" description="Polar residues" evidence="2">
    <location>
        <begin position="439"/>
        <end position="454"/>
    </location>
</feature>
<dbReference type="PANTHER" id="PTHR14430:SF0">
    <property type="entry name" value="SEC2P DOMAIN-CONTAINING PROTEIN"/>
    <property type="match status" value="1"/>
</dbReference>
<sequence length="498" mass="53777">MMSPSLRGDPASNSHARWFALTIILSSPPFYLRQTGYSALASFDYMYHFASTYGPPGPSNQASKMEKHNNLNATQQKSISDPFFLKIEEELHDARRVRSDGQEDDLRMALDMVISRVSELSTMLSEVYKAQAELEVQLNVTRSNLQLVSANNEMLEEALKRNNGAARDLGWRRGTQQSNLERSQSMDYAYAAEVPTSPSPPTSATTPATDNRFFKFRFSGGNSAAPTRASSRPGTPSNAGSSSAHLTSPSMPSLSLTHTKELEDMAAELEKERAARKAIVEEKAALEAELESLSQALFEEANKMVAEERMKLSEVGEELEEVRREKAALQSALKLLHQQTSGEPGRRGSEEYEFVDAQEGITASRSSSRLGIKSRPASLDLAGSLPLPPSPFPDGRSSSSRSSSTHASPSAHLPLPLPSSISASRSAPADIVSPDVEDSQPTPTYHQLSTSSSLPPMMEDSPWADVPSSAGPAIGSFEESKLNSGTVGVGLTARGPSV</sequence>
<evidence type="ECO:0000313" key="5">
    <source>
        <dbReference type="Proteomes" id="UP000541558"/>
    </source>
</evidence>
<feature type="compositionally biased region" description="Low complexity" evidence="2">
    <location>
        <begin position="245"/>
        <end position="254"/>
    </location>
</feature>
<dbReference type="Gene3D" id="6.10.140.910">
    <property type="match status" value="1"/>
</dbReference>
<proteinExistence type="predicted"/>
<keyword evidence="1" id="KW-0175">Coiled coil</keyword>
<protein>
    <recommendedName>
        <fullName evidence="3">GDP/GTP exchange factor Sec2 N-terminal domain-containing protein</fullName>
    </recommendedName>
</protein>
<comment type="caution">
    <text evidence="4">The sequence shown here is derived from an EMBL/GenBank/DDBJ whole genome shotgun (WGS) entry which is preliminary data.</text>
</comment>
<evidence type="ECO:0000256" key="1">
    <source>
        <dbReference type="ARBA" id="ARBA00023054"/>
    </source>
</evidence>